<feature type="transmembrane region" description="Helical" evidence="5">
    <location>
        <begin position="155"/>
        <end position="176"/>
    </location>
</feature>
<dbReference type="AlphaFoldDB" id="T1J931"/>
<keyword evidence="7" id="KW-1185">Reference proteome</keyword>
<dbReference type="InterPro" id="IPR011701">
    <property type="entry name" value="MFS"/>
</dbReference>
<dbReference type="GO" id="GO:0016020">
    <property type="term" value="C:membrane"/>
    <property type="evidence" value="ECO:0007669"/>
    <property type="project" value="UniProtKB-SubCell"/>
</dbReference>
<feature type="transmembrane region" description="Helical" evidence="5">
    <location>
        <begin position="287"/>
        <end position="307"/>
    </location>
</feature>
<dbReference type="GO" id="GO:0022857">
    <property type="term" value="F:transmembrane transporter activity"/>
    <property type="evidence" value="ECO:0007669"/>
    <property type="project" value="InterPro"/>
</dbReference>
<reference evidence="6" key="2">
    <citation type="submission" date="2015-02" db="UniProtKB">
        <authorList>
            <consortium name="EnsemblMetazoa"/>
        </authorList>
    </citation>
    <scope>IDENTIFICATION</scope>
</reference>
<feature type="transmembrane region" description="Helical" evidence="5">
    <location>
        <begin position="313"/>
        <end position="334"/>
    </location>
</feature>
<feature type="transmembrane region" description="Helical" evidence="5">
    <location>
        <begin position="378"/>
        <end position="400"/>
    </location>
</feature>
<keyword evidence="2 5" id="KW-0812">Transmembrane</keyword>
<dbReference type="EnsemblMetazoa" id="SMAR010222-RA">
    <property type="protein sequence ID" value="SMAR010222-PA"/>
    <property type="gene ID" value="SMAR010222"/>
</dbReference>
<dbReference type="eggNOG" id="KOG2816">
    <property type="taxonomic scope" value="Eukaryota"/>
</dbReference>
<accession>T1J931</accession>
<evidence type="ECO:0000256" key="2">
    <source>
        <dbReference type="ARBA" id="ARBA00022692"/>
    </source>
</evidence>
<name>T1J931_STRMM</name>
<evidence type="ECO:0000313" key="7">
    <source>
        <dbReference type="Proteomes" id="UP000014500"/>
    </source>
</evidence>
<evidence type="ECO:0000256" key="3">
    <source>
        <dbReference type="ARBA" id="ARBA00022989"/>
    </source>
</evidence>
<dbReference type="PANTHER" id="PTHR23507">
    <property type="entry name" value="ZGC:174356"/>
    <property type="match status" value="1"/>
</dbReference>
<dbReference type="PhylomeDB" id="T1J931"/>
<dbReference type="Pfam" id="PF07690">
    <property type="entry name" value="MFS_1"/>
    <property type="match status" value="1"/>
</dbReference>
<feature type="transmembrane region" description="Helical" evidence="5">
    <location>
        <begin position="59"/>
        <end position="82"/>
    </location>
</feature>
<protein>
    <recommendedName>
        <fullName evidence="8">Major facilitator superfamily (MFS) profile domain-containing protein</fullName>
    </recommendedName>
</protein>
<dbReference type="HOGENOM" id="CLU_028365_4_1_1"/>
<keyword evidence="3 5" id="KW-1133">Transmembrane helix</keyword>
<dbReference type="SUPFAM" id="SSF103473">
    <property type="entry name" value="MFS general substrate transporter"/>
    <property type="match status" value="1"/>
</dbReference>
<dbReference type="PANTHER" id="PTHR23507:SF1">
    <property type="entry name" value="FI18259P1-RELATED"/>
    <property type="match status" value="1"/>
</dbReference>
<dbReference type="Proteomes" id="UP000014500">
    <property type="component" value="Unassembled WGS sequence"/>
</dbReference>
<sequence>MTGQKKRETKARPIRECMRFVSSLPGVLKHADHTLLESLPTVIWSVFIGTWSDKNGRKLLLALPSFGGGLGMILMIVIAYYMEDLNVNYILLATLPYAVCGNILSIMTGAISYIADITEPKERTVRFGLVQASFLCGLPIGVSGGGFIFQNCGYIAVFTVSISLYVVAILYVMLFVPEPSKCNQKTSSKSKCFELFDLRNVKEGVETLYKKREQNDRFHLVLLVVAAAISFLPLYAEYNTTYLYARWKFQWDEVTYSNYSSCIFVSCLIGLILVMPFMSLHLKMKDFTIGIWSAFSNLIIDLITAVATEGWMLFAATPLAVVSGLNSTVIRSIMSQIVSAEEQGRIIAVMTAAEAAMPTLGSIMFTQVYNATRPTFPGAVFLMSSILDIIPGICFGWIFIQKRNKQNNQQTEYEAAKTNF</sequence>
<feature type="transmembrane region" description="Helical" evidence="5">
    <location>
        <begin position="94"/>
        <end position="115"/>
    </location>
</feature>
<organism evidence="6 7">
    <name type="scientific">Strigamia maritima</name>
    <name type="common">European centipede</name>
    <name type="synonym">Geophilus maritimus</name>
    <dbReference type="NCBI Taxonomy" id="126957"/>
    <lineage>
        <taxon>Eukaryota</taxon>
        <taxon>Metazoa</taxon>
        <taxon>Ecdysozoa</taxon>
        <taxon>Arthropoda</taxon>
        <taxon>Myriapoda</taxon>
        <taxon>Chilopoda</taxon>
        <taxon>Pleurostigmophora</taxon>
        <taxon>Geophilomorpha</taxon>
        <taxon>Linotaeniidae</taxon>
        <taxon>Strigamia</taxon>
    </lineage>
</organism>
<feature type="transmembrane region" description="Helical" evidence="5">
    <location>
        <begin position="256"/>
        <end position="275"/>
    </location>
</feature>
<evidence type="ECO:0000256" key="5">
    <source>
        <dbReference type="SAM" id="Phobius"/>
    </source>
</evidence>
<evidence type="ECO:0000256" key="4">
    <source>
        <dbReference type="ARBA" id="ARBA00023136"/>
    </source>
</evidence>
<proteinExistence type="predicted"/>
<feature type="transmembrane region" description="Helical" evidence="5">
    <location>
        <begin position="218"/>
        <end position="236"/>
    </location>
</feature>
<dbReference type="OMA" id="LANIFQF"/>
<feature type="transmembrane region" description="Helical" evidence="5">
    <location>
        <begin position="346"/>
        <end position="366"/>
    </location>
</feature>
<dbReference type="EMBL" id="JH431968">
    <property type="status" value="NOT_ANNOTATED_CDS"/>
    <property type="molecule type" value="Genomic_DNA"/>
</dbReference>
<keyword evidence="4 5" id="KW-0472">Membrane</keyword>
<evidence type="ECO:0008006" key="8">
    <source>
        <dbReference type="Google" id="ProtNLM"/>
    </source>
</evidence>
<comment type="subcellular location">
    <subcellularLocation>
        <location evidence="1">Membrane</location>
        <topology evidence="1">Multi-pass membrane protein</topology>
    </subcellularLocation>
</comment>
<feature type="transmembrane region" description="Helical" evidence="5">
    <location>
        <begin position="127"/>
        <end position="149"/>
    </location>
</feature>
<evidence type="ECO:0000256" key="1">
    <source>
        <dbReference type="ARBA" id="ARBA00004141"/>
    </source>
</evidence>
<dbReference type="Gene3D" id="1.20.1250.20">
    <property type="entry name" value="MFS general substrate transporter like domains"/>
    <property type="match status" value="1"/>
</dbReference>
<dbReference type="InterPro" id="IPR036259">
    <property type="entry name" value="MFS_trans_sf"/>
</dbReference>
<evidence type="ECO:0000313" key="6">
    <source>
        <dbReference type="EnsemblMetazoa" id="SMAR010222-PA"/>
    </source>
</evidence>
<reference evidence="7" key="1">
    <citation type="submission" date="2011-05" db="EMBL/GenBank/DDBJ databases">
        <authorList>
            <person name="Richards S.R."/>
            <person name="Qu J."/>
            <person name="Jiang H."/>
            <person name="Jhangiani S.N."/>
            <person name="Agravi P."/>
            <person name="Goodspeed R."/>
            <person name="Gross S."/>
            <person name="Mandapat C."/>
            <person name="Jackson L."/>
            <person name="Mathew T."/>
            <person name="Pu L."/>
            <person name="Thornton R."/>
            <person name="Saada N."/>
            <person name="Wilczek-Boney K.B."/>
            <person name="Lee S."/>
            <person name="Kovar C."/>
            <person name="Wu Y."/>
            <person name="Scherer S.E."/>
            <person name="Worley K.C."/>
            <person name="Muzny D.M."/>
            <person name="Gibbs R."/>
        </authorList>
    </citation>
    <scope>NUCLEOTIDE SEQUENCE</scope>
    <source>
        <strain evidence="7">Brora</strain>
    </source>
</reference>